<name>A0A501WN02_9RHOB</name>
<dbReference type="PANTHER" id="PTHR33608:SF12">
    <property type="entry name" value="DUF58 DOMAIN-CONTAINING PROTEIN"/>
    <property type="match status" value="1"/>
</dbReference>
<dbReference type="OrthoDB" id="9776116at2"/>
<dbReference type="RefSeq" id="WP_140454516.1">
    <property type="nucleotide sequence ID" value="NZ_VFRP01000011.1"/>
</dbReference>
<feature type="domain" description="DUF58" evidence="2">
    <location>
        <begin position="54"/>
        <end position="149"/>
    </location>
</feature>
<dbReference type="AlphaFoldDB" id="A0A501WN02"/>
<keyword evidence="4" id="KW-1185">Reference proteome</keyword>
<proteinExistence type="predicted"/>
<gene>
    <name evidence="3" type="ORF">FJM51_12675</name>
</gene>
<dbReference type="Pfam" id="PF01882">
    <property type="entry name" value="DUF58"/>
    <property type="match status" value="1"/>
</dbReference>
<dbReference type="Proteomes" id="UP000319255">
    <property type="component" value="Unassembled WGS sequence"/>
</dbReference>
<dbReference type="InterPro" id="IPR002881">
    <property type="entry name" value="DUF58"/>
</dbReference>
<evidence type="ECO:0000259" key="2">
    <source>
        <dbReference type="Pfam" id="PF01882"/>
    </source>
</evidence>
<evidence type="ECO:0000313" key="3">
    <source>
        <dbReference type="EMBL" id="TPE50232.1"/>
    </source>
</evidence>
<evidence type="ECO:0000256" key="1">
    <source>
        <dbReference type="SAM" id="MobiDB-lite"/>
    </source>
</evidence>
<evidence type="ECO:0000313" key="4">
    <source>
        <dbReference type="Proteomes" id="UP000319255"/>
    </source>
</evidence>
<accession>A0A501WN02</accession>
<dbReference type="PANTHER" id="PTHR33608">
    <property type="entry name" value="BLL2464 PROTEIN"/>
    <property type="match status" value="1"/>
</dbReference>
<reference evidence="3 4" key="1">
    <citation type="submission" date="2019-06" db="EMBL/GenBank/DDBJ databases">
        <title>A novel bacterium of genus Amaricoccus, isolated from marine sediment.</title>
        <authorList>
            <person name="Huang H."/>
            <person name="Mo K."/>
            <person name="Hu Y."/>
        </authorList>
    </citation>
    <scope>NUCLEOTIDE SEQUENCE [LARGE SCALE GENOMIC DNA]</scope>
    <source>
        <strain evidence="3 4">HB172011</strain>
    </source>
</reference>
<feature type="compositionally biased region" description="Low complexity" evidence="1">
    <location>
        <begin position="37"/>
        <end position="46"/>
    </location>
</feature>
<organism evidence="3 4">
    <name type="scientific">Amaricoccus solimangrovi</name>
    <dbReference type="NCBI Taxonomy" id="2589815"/>
    <lineage>
        <taxon>Bacteria</taxon>
        <taxon>Pseudomonadati</taxon>
        <taxon>Pseudomonadota</taxon>
        <taxon>Alphaproteobacteria</taxon>
        <taxon>Rhodobacterales</taxon>
        <taxon>Paracoccaceae</taxon>
        <taxon>Amaricoccus</taxon>
    </lineage>
</organism>
<protein>
    <submittedName>
        <fullName evidence="3">DUF58 domain-containing protein</fullName>
    </submittedName>
</protein>
<feature type="region of interest" description="Disordered" evidence="1">
    <location>
        <begin position="29"/>
        <end position="52"/>
    </location>
</feature>
<comment type="caution">
    <text evidence="3">The sequence shown here is derived from an EMBL/GenBank/DDBJ whole genome shotgun (WGS) entry which is preliminary data.</text>
</comment>
<dbReference type="EMBL" id="VFRP01000011">
    <property type="protein sequence ID" value="TPE50232.1"/>
    <property type="molecule type" value="Genomic_DNA"/>
</dbReference>
<sequence length="286" mass="29839">MSGPGDASPTEVTAERLVALGSLAARLGRDRPEIARRPGTTATRPRGQGHEIREIRPFAEGDDPRHLDAAATARTGSPQVRGFHEDRDRALMLIADFRRPMLWGTRRLRSVALAEALALAGWRAVLDGGAVGVAVITDDGVLSERPTARARGMAKVAGCLARGHALALTLTGHPVRPLAPDLVRAGRLAPRGARVLLGSALDLPGPGLPAALDGIRRRGPLRVLLPLDPFEAAPPGGELPYLAGRGAALGAFGRLPAARAAELRRLADMGIAAEEVPTDRVAGVAA</sequence>